<feature type="compositionally biased region" description="Basic and acidic residues" evidence="1">
    <location>
        <begin position="35"/>
        <end position="44"/>
    </location>
</feature>
<sequence length="105" mass="12363">MQTERKAMKSNVRRFRKERKGGRLEEELGTPQSAVDKRNGKEHEGYISGKLEEAEGQNILLFQQHIQKQKLLSLIQSNKKEIQITQGWKNCHLLKKNYSKNLQMR</sequence>
<name>A0AAV5LFT4_9ROSI</name>
<dbReference type="EMBL" id="BPVZ01000115">
    <property type="protein sequence ID" value="GKV36156.1"/>
    <property type="molecule type" value="Genomic_DNA"/>
</dbReference>
<evidence type="ECO:0000256" key="1">
    <source>
        <dbReference type="SAM" id="MobiDB-lite"/>
    </source>
</evidence>
<feature type="region of interest" description="Disordered" evidence="1">
    <location>
        <begin position="1"/>
        <end position="44"/>
    </location>
</feature>
<comment type="caution">
    <text evidence="2">The sequence shown here is derived from an EMBL/GenBank/DDBJ whole genome shotgun (WGS) entry which is preliminary data.</text>
</comment>
<dbReference type="AlphaFoldDB" id="A0AAV5LFT4"/>
<gene>
    <name evidence="2" type="ORF">SLEP1_g44317</name>
</gene>
<protein>
    <submittedName>
        <fullName evidence="2">Uncharacterized protein</fullName>
    </submittedName>
</protein>
<evidence type="ECO:0000313" key="2">
    <source>
        <dbReference type="EMBL" id="GKV36156.1"/>
    </source>
</evidence>
<accession>A0AAV5LFT4</accession>
<organism evidence="2 3">
    <name type="scientific">Rubroshorea leprosula</name>
    <dbReference type="NCBI Taxonomy" id="152421"/>
    <lineage>
        <taxon>Eukaryota</taxon>
        <taxon>Viridiplantae</taxon>
        <taxon>Streptophyta</taxon>
        <taxon>Embryophyta</taxon>
        <taxon>Tracheophyta</taxon>
        <taxon>Spermatophyta</taxon>
        <taxon>Magnoliopsida</taxon>
        <taxon>eudicotyledons</taxon>
        <taxon>Gunneridae</taxon>
        <taxon>Pentapetalae</taxon>
        <taxon>rosids</taxon>
        <taxon>malvids</taxon>
        <taxon>Malvales</taxon>
        <taxon>Dipterocarpaceae</taxon>
        <taxon>Rubroshorea</taxon>
    </lineage>
</organism>
<proteinExistence type="predicted"/>
<keyword evidence="3" id="KW-1185">Reference proteome</keyword>
<dbReference type="Proteomes" id="UP001054252">
    <property type="component" value="Unassembled WGS sequence"/>
</dbReference>
<evidence type="ECO:0000313" key="3">
    <source>
        <dbReference type="Proteomes" id="UP001054252"/>
    </source>
</evidence>
<reference evidence="2 3" key="1">
    <citation type="journal article" date="2021" name="Commun. Biol.">
        <title>The genome of Shorea leprosula (Dipterocarpaceae) highlights the ecological relevance of drought in aseasonal tropical rainforests.</title>
        <authorList>
            <person name="Ng K.K.S."/>
            <person name="Kobayashi M.J."/>
            <person name="Fawcett J.A."/>
            <person name="Hatakeyama M."/>
            <person name="Paape T."/>
            <person name="Ng C.H."/>
            <person name="Ang C.C."/>
            <person name="Tnah L.H."/>
            <person name="Lee C.T."/>
            <person name="Nishiyama T."/>
            <person name="Sese J."/>
            <person name="O'Brien M.J."/>
            <person name="Copetti D."/>
            <person name="Mohd Noor M.I."/>
            <person name="Ong R.C."/>
            <person name="Putra M."/>
            <person name="Sireger I.Z."/>
            <person name="Indrioko S."/>
            <person name="Kosugi Y."/>
            <person name="Izuno A."/>
            <person name="Isagi Y."/>
            <person name="Lee S.L."/>
            <person name="Shimizu K.K."/>
        </authorList>
    </citation>
    <scope>NUCLEOTIDE SEQUENCE [LARGE SCALE GENOMIC DNA]</scope>
    <source>
        <strain evidence="2">214</strain>
    </source>
</reference>
<feature type="compositionally biased region" description="Basic residues" evidence="1">
    <location>
        <begin position="11"/>
        <end position="20"/>
    </location>
</feature>